<comment type="caution">
    <text evidence="2">The sequence shown here is derived from an EMBL/GenBank/DDBJ whole genome shotgun (WGS) entry which is preliminary data.</text>
</comment>
<proteinExistence type="predicted"/>
<dbReference type="EMBL" id="CCDP010000003">
    <property type="protein sequence ID" value="CDQ41841.1"/>
    <property type="molecule type" value="Genomic_DNA"/>
</dbReference>
<evidence type="ECO:0000256" key="1">
    <source>
        <dbReference type="SAM" id="Phobius"/>
    </source>
</evidence>
<keyword evidence="1" id="KW-1133">Transmembrane helix</keyword>
<accession>A0A024QIQ5</accession>
<keyword evidence="3" id="KW-1185">Reference proteome</keyword>
<reference evidence="3" key="2">
    <citation type="submission" date="2014-05" db="EMBL/GenBank/DDBJ databases">
        <title>Draft genome sequence of Virgibacillus massiliensis Vm-5.</title>
        <authorList>
            <person name="Khelaifia S."/>
            <person name="Croce O."/>
            <person name="Lagier J.C."/>
            <person name="Raoult D."/>
        </authorList>
    </citation>
    <scope>NUCLEOTIDE SEQUENCE [LARGE SCALE GENOMIC DNA]</scope>
    <source>
        <strain evidence="3">Vm-5</strain>
    </source>
</reference>
<keyword evidence="1" id="KW-0812">Transmembrane</keyword>
<evidence type="ECO:0000313" key="3">
    <source>
        <dbReference type="Proteomes" id="UP000028875"/>
    </source>
</evidence>
<gene>
    <name evidence="2" type="ORF">BN990_04220</name>
</gene>
<protein>
    <recommendedName>
        <fullName evidence="4">DUF3307 domain-containing protein</fullName>
    </recommendedName>
</protein>
<keyword evidence="1" id="KW-0472">Membrane</keyword>
<dbReference type="eggNOG" id="ENOG50338QB">
    <property type="taxonomic scope" value="Bacteria"/>
</dbReference>
<evidence type="ECO:0008006" key="4">
    <source>
        <dbReference type="Google" id="ProtNLM"/>
    </source>
</evidence>
<dbReference type="Pfam" id="PF11750">
    <property type="entry name" value="DUF3307"/>
    <property type="match status" value="1"/>
</dbReference>
<dbReference type="Proteomes" id="UP000028875">
    <property type="component" value="Unassembled WGS sequence"/>
</dbReference>
<sequence length="134" mass="15809">MNMIIFCTAFIFQYVGHNIGDYLFQTDWQAQNKTKKRLARFRHCFVYSLTIGLLLLIPFNWVVASIVFLITLIEHYLVDSRKPIIVWKNFLEKKIAKQKNFEIKNVPQFVIISIDQTVHIVRIFIIAIAISCFI</sequence>
<organism evidence="2 3">
    <name type="scientific">Virgibacillus massiliensis</name>
    <dbReference type="NCBI Taxonomy" id="1462526"/>
    <lineage>
        <taxon>Bacteria</taxon>
        <taxon>Bacillati</taxon>
        <taxon>Bacillota</taxon>
        <taxon>Bacilli</taxon>
        <taxon>Bacillales</taxon>
        <taxon>Bacillaceae</taxon>
        <taxon>Virgibacillus</taxon>
    </lineage>
</organism>
<evidence type="ECO:0000313" key="2">
    <source>
        <dbReference type="EMBL" id="CDQ41841.1"/>
    </source>
</evidence>
<dbReference type="AlphaFoldDB" id="A0A024QIQ5"/>
<feature type="transmembrane region" description="Helical" evidence="1">
    <location>
        <begin position="45"/>
        <end position="73"/>
    </location>
</feature>
<dbReference type="InterPro" id="IPR021737">
    <property type="entry name" value="Phage_phiKZ_Orf197"/>
</dbReference>
<reference evidence="2 3" key="1">
    <citation type="submission" date="2014-03" db="EMBL/GenBank/DDBJ databases">
        <authorList>
            <person name="Urmite Genomes U."/>
        </authorList>
    </citation>
    <scope>NUCLEOTIDE SEQUENCE [LARGE SCALE GENOMIC DNA]</scope>
    <source>
        <strain evidence="2 3">Vm-5</strain>
    </source>
</reference>
<name>A0A024QIQ5_9BACI</name>
<dbReference type="STRING" id="1462526.BN990_04220"/>